<keyword evidence="1" id="KW-1133">Transmembrane helix</keyword>
<keyword evidence="1" id="KW-0472">Membrane</keyword>
<dbReference type="Proteomes" id="UP001595904">
    <property type="component" value="Unassembled WGS sequence"/>
</dbReference>
<gene>
    <name evidence="2" type="ORF">ACFPN2_18760</name>
</gene>
<comment type="caution">
    <text evidence="2">The sequence shown here is derived from an EMBL/GenBank/DDBJ whole genome shotgun (WGS) entry which is preliminary data.</text>
</comment>
<organism evidence="2 3">
    <name type="scientific">Steroidobacter flavus</name>
    <dbReference type="NCBI Taxonomy" id="1842136"/>
    <lineage>
        <taxon>Bacteria</taxon>
        <taxon>Pseudomonadati</taxon>
        <taxon>Pseudomonadota</taxon>
        <taxon>Gammaproteobacteria</taxon>
        <taxon>Steroidobacterales</taxon>
        <taxon>Steroidobacteraceae</taxon>
        <taxon>Steroidobacter</taxon>
    </lineage>
</organism>
<proteinExistence type="predicted"/>
<name>A0ABV8SU93_9GAMM</name>
<feature type="transmembrane region" description="Helical" evidence="1">
    <location>
        <begin position="91"/>
        <end position="112"/>
    </location>
</feature>
<evidence type="ECO:0000313" key="3">
    <source>
        <dbReference type="Proteomes" id="UP001595904"/>
    </source>
</evidence>
<feature type="transmembrane region" description="Helical" evidence="1">
    <location>
        <begin position="43"/>
        <end position="61"/>
    </location>
</feature>
<dbReference type="RefSeq" id="WP_380599226.1">
    <property type="nucleotide sequence ID" value="NZ_JBHSDU010000003.1"/>
</dbReference>
<sequence>MSLFPFALTYSGWAALCFAMSRHAREVLQREPTPLQRHLLRAAGWIALIVSLFMAAAHAGWPIGTVEWFGMLTASAVSFVLLLTYRPRLAAGLGLGLPVCALVGHFLVSAMMH</sequence>
<dbReference type="EMBL" id="JBHSDU010000003">
    <property type="protein sequence ID" value="MFC4311146.1"/>
    <property type="molecule type" value="Genomic_DNA"/>
</dbReference>
<dbReference type="Pfam" id="PF11804">
    <property type="entry name" value="DUF3325"/>
    <property type="match status" value="1"/>
</dbReference>
<accession>A0ABV8SU93</accession>
<dbReference type="InterPro" id="IPR021762">
    <property type="entry name" value="DUF3325"/>
</dbReference>
<evidence type="ECO:0000256" key="1">
    <source>
        <dbReference type="SAM" id="Phobius"/>
    </source>
</evidence>
<keyword evidence="3" id="KW-1185">Reference proteome</keyword>
<protein>
    <submittedName>
        <fullName evidence="2">DUF3325 domain-containing protein</fullName>
    </submittedName>
</protein>
<feature type="transmembrane region" description="Helical" evidence="1">
    <location>
        <begin position="68"/>
        <end position="85"/>
    </location>
</feature>
<keyword evidence="1" id="KW-0812">Transmembrane</keyword>
<reference evidence="3" key="1">
    <citation type="journal article" date="2019" name="Int. J. Syst. Evol. Microbiol.">
        <title>The Global Catalogue of Microorganisms (GCM) 10K type strain sequencing project: providing services to taxonomists for standard genome sequencing and annotation.</title>
        <authorList>
            <consortium name="The Broad Institute Genomics Platform"/>
            <consortium name="The Broad Institute Genome Sequencing Center for Infectious Disease"/>
            <person name="Wu L."/>
            <person name="Ma J."/>
        </authorList>
    </citation>
    <scope>NUCLEOTIDE SEQUENCE [LARGE SCALE GENOMIC DNA]</scope>
    <source>
        <strain evidence="3">CGMCC 1.10759</strain>
    </source>
</reference>
<evidence type="ECO:0000313" key="2">
    <source>
        <dbReference type="EMBL" id="MFC4311146.1"/>
    </source>
</evidence>